<dbReference type="PANTHER" id="PTHR41983:SF2">
    <property type="entry name" value="SHORT-CHAIN FATTY ACID TRANSPORTER-RELATED"/>
    <property type="match status" value="1"/>
</dbReference>
<protein>
    <submittedName>
        <fullName evidence="2">Serine--pyruvate aminotransferase</fullName>
    </submittedName>
    <submittedName>
        <fullName evidence="3">Short-chain fatty acids transporter</fullName>
    </submittedName>
</protein>
<gene>
    <name evidence="3" type="primary">atoE</name>
    <name evidence="2" type="ORF">B8X04_10860</name>
    <name evidence="3" type="ORF">NCTC12391_02078</name>
</gene>
<feature type="transmembrane region" description="Helical" evidence="1">
    <location>
        <begin position="29"/>
        <end position="51"/>
    </location>
</feature>
<keyword evidence="2" id="KW-0808">Transferase</keyword>
<proteinExistence type="predicted"/>
<evidence type="ECO:0000313" key="3">
    <source>
        <dbReference type="EMBL" id="VEW13868.1"/>
    </source>
</evidence>
<feature type="transmembrane region" description="Helical" evidence="1">
    <location>
        <begin position="353"/>
        <end position="374"/>
    </location>
</feature>
<dbReference type="Pfam" id="PF02667">
    <property type="entry name" value="SCFA_trans"/>
    <property type="match status" value="1"/>
</dbReference>
<evidence type="ECO:0000313" key="4">
    <source>
        <dbReference type="Proteomes" id="UP000216867"/>
    </source>
</evidence>
<keyword evidence="2" id="KW-0032">Aminotransferase</keyword>
<dbReference type="GO" id="GO:0005886">
    <property type="term" value="C:plasma membrane"/>
    <property type="evidence" value="ECO:0007669"/>
    <property type="project" value="TreeGrafter"/>
</dbReference>
<keyword evidence="2" id="KW-0670">Pyruvate</keyword>
<dbReference type="EMBL" id="NCWY01000008">
    <property type="protein sequence ID" value="PAK95308.1"/>
    <property type="molecule type" value="Genomic_DNA"/>
</dbReference>
<dbReference type="RefSeq" id="WP_095376276.1">
    <property type="nucleotide sequence ID" value="NZ_CAACXN010000015.1"/>
</dbReference>
<keyword evidence="1" id="KW-0472">Membrane</keyword>
<dbReference type="PANTHER" id="PTHR41983">
    <property type="entry name" value="SHORT-CHAIN FATTY ACID TRANSPORTER-RELATED"/>
    <property type="match status" value="1"/>
</dbReference>
<feature type="transmembrane region" description="Helical" evidence="1">
    <location>
        <begin position="63"/>
        <end position="88"/>
    </location>
</feature>
<feature type="transmembrane region" description="Helical" evidence="1">
    <location>
        <begin position="108"/>
        <end position="137"/>
    </location>
</feature>
<dbReference type="EMBL" id="CAACXN010000015">
    <property type="protein sequence ID" value="VEW13868.1"/>
    <property type="molecule type" value="Genomic_DNA"/>
</dbReference>
<dbReference type="Proteomes" id="UP000216867">
    <property type="component" value="Unassembled WGS sequence"/>
</dbReference>
<feature type="transmembrane region" description="Helical" evidence="1">
    <location>
        <begin position="263"/>
        <end position="284"/>
    </location>
</feature>
<feature type="transmembrane region" description="Helical" evidence="1">
    <location>
        <begin position="290"/>
        <end position="307"/>
    </location>
</feature>
<dbReference type="Proteomes" id="UP000386281">
    <property type="component" value="Unassembled WGS sequence"/>
</dbReference>
<dbReference type="AlphaFoldDB" id="A0A269ZBX0"/>
<feature type="transmembrane region" description="Helical" evidence="1">
    <location>
        <begin position="205"/>
        <end position="225"/>
    </location>
</feature>
<organism evidence="2 4">
    <name type="scientific">Brevibacterium casei</name>
    <dbReference type="NCBI Taxonomy" id="33889"/>
    <lineage>
        <taxon>Bacteria</taxon>
        <taxon>Bacillati</taxon>
        <taxon>Actinomycetota</taxon>
        <taxon>Actinomycetes</taxon>
        <taxon>Micrococcales</taxon>
        <taxon>Brevibacteriaceae</taxon>
        <taxon>Brevibacterium</taxon>
    </lineage>
</organism>
<dbReference type="InterPro" id="IPR006160">
    <property type="entry name" value="SCFA_transpt_AtoE"/>
</dbReference>
<reference evidence="3 5" key="2">
    <citation type="submission" date="2019-02" db="EMBL/GenBank/DDBJ databases">
        <authorList>
            <consortium name="Pathogen Informatics"/>
        </authorList>
    </citation>
    <scope>NUCLEOTIDE SEQUENCE [LARGE SCALE GENOMIC DNA]</scope>
    <source>
        <strain evidence="3 5">3012STDY7078520</strain>
    </source>
</reference>
<feature type="transmembrane region" description="Helical" evidence="1">
    <location>
        <begin position="327"/>
        <end position="347"/>
    </location>
</feature>
<name>A0A269ZBX0_9MICO</name>
<evidence type="ECO:0000313" key="5">
    <source>
        <dbReference type="Proteomes" id="UP000386281"/>
    </source>
</evidence>
<accession>A0A269ZBX0</accession>
<reference evidence="2 4" key="1">
    <citation type="submission" date="2017-04" db="EMBL/GenBank/DDBJ databases">
        <title>Kefir bacterial isolates.</title>
        <authorList>
            <person name="Kim Y."/>
            <person name="Blasche S."/>
            <person name="Patil K.R."/>
        </authorList>
    </citation>
    <scope>NUCLEOTIDE SEQUENCE [LARGE SCALE GENOMIC DNA]</scope>
    <source>
        <strain evidence="2 4">OG2</strain>
    </source>
</reference>
<evidence type="ECO:0000256" key="1">
    <source>
        <dbReference type="SAM" id="Phobius"/>
    </source>
</evidence>
<dbReference type="GO" id="GO:0008483">
    <property type="term" value="F:transaminase activity"/>
    <property type="evidence" value="ECO:0007669"/>
    <property type="project" value="UniProtKB-KW"/>
</dbReference>
<sequence length="459" mass="48150">MPAPTPSSQINAAASSGVMRPINRFLERWIPSALTFAIVLTLIVAVLAFVLTGASPLEVVTSWGVGLSGLLEFMTQMCLILLLGHILANTGPVQALLSRLAQVPGSPAFAYVFVFLVAAIASLITWGLGLVVGALLAREVAVQARQRGIKVHFPLLVAAGYSGMVVWHMGYSGSGPLTAATPDSFLAESLGGEIVPVSETIFSTWNLLAILGVLIVCSLLFYLIAPKGGATVFEMPEAVDPTTRSSFAEEVLTPADRIDASRVLTLVLGLALVAYLVVHFAQGGGLTLDIVNWSFLALILLLVKNPFELIHLTKNAASNVGEILLQFPLYAGILGIMSGTGLIAVFSDAFVSIATPVSFGVLALLSAGLVNFFVPSGGGQFAVQGPIMLDAANQLGVDPSIAIMAVSYGDQWTNMLQPFWALPVLAIAGLKMRDILGYTFITFLGSGVVMALALLLVSL</sequence>
<keyword evidence="1" id="KW-1133">Transmembrane helix</keyword>
<keyword evidence="1" id="KW-0812">Transmembrane</keyword>
<feature type="transmembrane region" description="Helical" evidence="1">
    <location>
        <begin position="435"/>
        <end position="457"/>
    </location>
</feature>
<evidence type="ECO:0000313" key="2">
    <source>
        <dbReference type="EMBL" id="PAK95308.1"/>
    </source>
</evidence>
<feature type="transmembrane region" description="Helical" evidence="1">
    <location>
        <begin position="149"/>
        <end position="169"/>
    </location>
</feature>